<feature type="non-terminal residue" evidence="4">
    <location>
        <position position="201"/>
    </location>
</feature>
<dbReference type="Pfam" id="PF12796">
    <property type="entry name" value="Ank_2"/>
    <property type="match status" value="1"/>
</dbReference>
<dbReference type="PROSITE" id="PS50088">
    <property type="entry name" value="ANK_REPEAT"/>
    <property type="match status" value="1"/>
</dbReference>
<dbReference type="Proteomes" id="UP000231358">
    <property type="component" value="Unassembled WGS sequence"/>
</dbReference>
<evidence type="ECO:0000256" key="3">
    <source>
        <dbReference type="PROSITE-ProRule" id="PRU00023"/>
    </source>
</evidence>
<dbReference type="Pfam" id="PF00023">
    <property type="entry name" value="Ank"/>
    <property type="match status" value="1"/>
</dbReference>
<organism evidence="4 5">
    <name type="scientific">Aspergillus arachidicola</name>
    <dbReference type="NCBI Taxonomy" id="656916"/>
    <lineage>
        <taxon>Eukaryota</taxon>
        <taxon>Fungi</taxon>
        <taxon>Dikarya</taxon>
        <taxon>Ascomycota</taxon>
        <taxon>Pezizomycotina</taxon>
        <taxon>Eurotiomycetes</taxon>
        <taxon>Eurotiomycetidae</taxon>
        <taxon>Eurotiales</taxon>
        <taxon>Aspergillaceae</taxon>
        <taxon>Aspergillus</taxon>
        <taxon>Aspergillus subgen. Circumdati</taxon>
    </lineage>
</organism>
<evidence type="ECO:0000313" key="5">
    <source>
        <dbReference type="Proteomes" id="UP000231358"/>
    </source>
</evidence>
<comment type="caution">
    <text evidence="4">The sequence shown here is derived from an EMBL/GenBank/DDBJ whole genome shotgun (WGS) entry which is preliminary data.</text>
</comment>
<dbReference type="SMART" id="SM00248">
    <property type="entry name" value="ANK"/>
    <property type="match status" value="4"/>
</dbReference>
<keyword evidence="2 3" id="KW-0040">ANK repeat</keyword>
<dbReference type="PROSITE" id="PS50297">
    <property type="entry name" value="ANK_REP_REGION"/>
    <property type="match status" value="1"/>
</dbReference>
<keyword evidence="1" id="KW-0677">Repeat</keyword>
<evidence type="ECO:0000313" key="4">
    <source>
        <dbReference type="EMBL" id="PIG82418.1"/>
    </source>
</evidence>
<dbReference type="InterPro" id="IPR036770">
    <property type="entry name" value="Ankyrin_rpt-contain_sf"/>
</dbReference>
<gene>
    <name evidence="4" type="ORF">AARAC_004880</name>
</gene>
<dbReference type="PANTHER" id="PTHR24126">
    <property type="entry name" value="ANKYRIN REPEAT, PH AND SEC7 DOMAIN CONTAINING PROTEIN SECG-RELATED"/>
    <property type="match status" value="1"/>
</dbReference>
<protein>
    <submittedName>
        <fullName evidence="4">Ankyrin repeat-containing protein</fullName>
    </submittedName>
</protein>
<reference evidence="4 5" key="1">
    <citation type="submission" date="2017-05" db="EMBL/GenBank/DDBJ databases">
        <title>Genome sequence for an aflatoxigenic pathogen of Argentinian peanut, Aspergillus arachidicola.</title>
        <authorList>
            <person name="Moore G."/>
            <person name="Beltz S.B."/>
            <person name="Mack B.M."/>
        </authorList>
    </citation>
    <scope>NUCLEOTIDE SEQUENCE [LARGE SCALE GENOMIC DNA]</scope>
    <source>
        <strain evidence="4 5">CBS 117610</strain>
    </source>
</reference>
<evidence type="ECO:0000256" key="1">
    <source>
        <dbReference type="ARBA" id="ARBA00022737"/>
    </source>
</evidence>
<name>A0A2G7FP82_9EURO</name>
<accession>A0A2G7FP82</accession>
<dbReference type="AlphaFoldDB" id="A0A2G7FP82"/>
<dbReference type="PANTHER" id="PTHR24126:SF14">
    <property type="entry name" value="ANK_REP_REGION DOMAIN-CONTAINING PROTEIN"/>
    <property type="match status" value="1"/>
</dbReference>
<dbReference type="STRING" id="656916.A0A2G7FP82"/>
<proteinExistence type="predicted"/>
<sequence>MKGSRVGVQLPIELILLSAEYLMPADLLSLLCAAPGLARVLTFQHTTLQDESGRTILHLLAREGELMELLLANDGIRPDPKDNCGRTPLSYAAEGYEVVVRLLLERRDIEADSKDNLGRTPLSYAAGGGHEAVVRLLLDRQDVEMNSKDNLGRTPLLYAAWHGHKAVVRQLLDRQDIEADSKDNDGLTPISCAAGGGHEAV</sequence>
<keyword evidence="5" id="KW-1185">Reference proteome</keyword>
<dbReference type="SUPFAM" id="SSF48403">
    <property type="entry name" value="Ankyrin repeat"/>
    <property type="match status" value="1"/>
</dbReference>
<evidence type="ECO:0000256" key="2">
    <source>
        <dbReference type="ARBA" id="ARBA00023043"/>
    </source>
</evidence>
<dbReference type="EMBL" id="NEXV01000522">
    <property type="protein sequence ID" value="PIG82418.1"/>
    <property type="molecule type" value="Genomic_DNA"/>
</dbReference>
<dbReference type="InterPro" id="IPR002110">
    <property type="entry name" value="Ankyrin_rpt"/>
</dbReference>
<feature type="repeat" description="ANK" evidence="3">
    <location>
        <begin position="117"/>
        <end position="140"/>
    </location>
</feature>
<dbReference type="Gene3D" id="1.25.40.20">
    <property type="entry name" value="Ankyrin repeat-containing domain"/>
    <property type="match status" value="1"/>
</dbReference>